<reference evidence="2" key="1">
    <citation type="submission" date="2022-11" db="UniProtKB">
        <authorList>
            <consortium name="WormBaseParasite"/>
        </authorList>
    </citation>
    <scope>IDENTIFICATION</scope>
</reference>
<protein>
    <submittedName>
        <fullName evidence="2">Uncharacterized protein</fullName>
    </submittedName>
</protein>
<evidence type="ECO:0000313" key="1">
    <source>
        <dbReference type="Proteomes" id="UP000887540"/>
    </source>
</evidence>
<dbReference type="WBParaSite" id="ACRNAN_scaffold7226.g13692.t1">
    <property type="protein sequence ID" value="ACRNAN_scaffold7226.g13692.t1"/>
    <property type="gene ID" value="ACRNAN_scaffold7226.g13692"/>
</dbReference>
<dbReference type="Proteomes" id="UP000887540">
    <property type="component" value="Unplaced"/>
</dbReference>
<evidence type="ECO:0000313" key="2">
    <source>
        <dbReference type="WBParaSite" id="ACRNAN_scaffold7226.g13692.t1"/>
    </source>
</evidence>
<accession>A0A914ECE1</accession>
<dbReference type="AlphaFoldDB" id="A0A914ECE1"/>
<sequence>MGKLCQACSRLVIENCWGCIDHDTTREHIGPSSRYIKVDRVGCYDCINIVSSKCPADNYNNVGLPGWPSVATFSPIINNRSTWTTVTVDPERYFSWSYMDVGCHASDIPACTKQQSWTPYVIHPRILNREYATDAMKDIIYECIWCKSLL</sequence>
<proteinExistence type="predicted"/>
<name>A0A914ECE1_9BILA</name>
<organism evidence="1 2">
    <name type="scientific">Acrobeloides nanus</name>
    <dbReference type="NCBI Taxonomy" id="290746"/>
    <lineage>
        <taxon>Eukaryota</taxon>
        <taxon>Metazoa</taxon>
        <taxon>Ecdysozoa</taxon>
        <taxon>Nematoda</taxon>
        <taxon>Chromadorea</taxon>
        <taxon>Rhabditida</taxon>
        <taxon>Tylenchina</taxon>
        <taxon>Cephalobomorpha</taxon>
        <taxon>Cephaloboidea</taxon>
        <taxon>Cephalobidae</taxon>
        <taxon>Acrobeloides</taxon>
    </lineage>
</organism>
<keyword evidence="1" id="KW-1185">Reference proteome</keyword>